<dbReference type="GO" id="GO:0000270">
    <property type="term" value="P:peptidoglycan metabolic process"/>
    <property type="evidence" value="ECO:0007669"/>
    <property type="project" value="TreeGrafter"/>
</dbReference>
<organism evidence="4 5">
    <name type="scientific">Pseudomonas amygdali pv. mori str. 301020</name>
    <dbReference type="NCBI Taxonomy" id="629261"/>
    <lineage>
        <taxon>Bacteria</taxon>
        <taxon>Pseudomonadati</taxon>
        <taxon>Pseudomonadota</taxon>
        <taxon>Gammaproteobacteria</taxon>
        <taxon>Pseudomonadales</taxon>
        <taxon>Pseudomonadaceae</taxon>
        <taxon>Pseudomonas</taxon>
        <taxon>Pseudomonas amygdali</taxon>
    </lineage>
</organism>
<comment type="caution">
    <text evidence="4">The sequence shown here is derived from an EMBL/GenBank/DDBJ whole genome shotgun (WGS) entry which is preliminary data.</text>
</comment>
<feature type="chain" id="PRO_5024856834" evidence="3">
    <location>
        <begin position="24"/>
        <end position="557"/>
    </location>
</feature>
<dbReference type="NCBIfam" id="TIGR00666">
    <property type="entry name" value="PBP4"/>
    <property type="match status" value="1"/>
</dbReference>
<dbReference type="Pfam" id="PF02113">
    <property type="entry name" value="Peptidase_S13"/>
    <property type="match status" value="1"/>
</dbReference>
<comment type="similarity">
    <text evidence="1">Belongs to the peptidase S13 family.</text>
</comment>
<dbReference type="AlphaFoldDB" id="A0A656G5P2"/>
<dbReference type="EMBL" id="AEAG01000215">
    <property type="protein sequence ID" value="EGH20927.1"/>
    <property type="molecule type" value="Genomic_DNA"/>
</dbReference>
<protein>
    <submittedName>
        <fullName evidence="4">D-alanyl-D-alanine carboxypeptidase/D-alanyl-D-alanine-endopeptidase</fullName>
    </submittedName>
</protein>
<dbReference type="InterPro" id="IPR000667">
    <property type="entry name" value="Peptidase_S13"/>
</dbReference>
<dbReference type="SUPFAM" id="SSF56601">
    <property type="entry name" value="beta-lactamase/transpeptidase-like"/>
    <property type="match status" value="1"/>
</dbReference>
<sequence>MIKSLRPLLLASILLPLALPSYAAVINTTLPPKVQQALKASKLGDDALSLVMLPLNGPGTPTVFNADVSVNPASTMKLITTYAALEMLGPTHQWKTEFFTDGTLSNGVLRGNLYLKGGGDPKLNMEKLWLLMRDLRANGVQQVTGDLVLDRSHFVQPQLPEFNDDGNDDNKPFLVKPDALMVNLKALRFVTRNDDGRILVSVEPPIATIRIDNQVKASASKQCTGDVRYNPVTQPDGSVNVTVTGQLGNGCNSQTYLSLLDHPTYAAGAVRAIWQELGGTIQGKDRVGVLPGNAKLLAKAFSPDLVEVIRDINKFSNNTMAQQLFLSLGEEFRNEADGDDGKAAQRVIRQWLAKKGITAPHLVMENGSGLSRAERVSAREMAIILQAAWRSPYAAEFMSSMPLAGMDGTMRKRLKRTPLLGEAHIKTGTLNTVRAIAGFSRDSNGNTWAVVAILNDPRPFGASSILDEVLVDLYRQPKLTNTTVSIQQYPPAACNQQTRFRSGSVCVRSAQARPDRDRPVWRHRHPSQRATTLCRSPHRLSSWRCRSWPSQPDRRLR</sequence>
<dbReference type="Proteomes" id="UP000003465">
    <property type="component" value="Unassembled WGS sequence"/>
</dbReference>
<keyword evidence="3" id="KW-0732">Signal</keyword>
<name>A0A656G5P2_PSEA0</name>
<dbReference type="PANTHER" id="PTHR30023">
    <property type="entry name" value="D-ALANYL-D-ALANINE CARBOXYPEPTIDASE"/>
    <property type="match status" value="1"/>
</dbReference>
<keyword evidence="2" id="KW-0378">Hydrolase</keyword>
<reference evidence="4 5" key="1">
    <citation type="journal article" date="2011" name="PLoS Pathog.">
        <title>Dynamic evolution of pathogenicity revealed by sequencing and comparative genomics of 19 Pseudomonas syringae isolates.</title>
        <authorList>
            <person name="Baltrus D.A."/>
            <person name="Nishimura M.T."/>
            <person name="Romanchuk A."/>
            <person name="Chang J.H."/>
            <person name="Mukhtar M.S."/>
            <person name="Cherkis K."/>
            <person name="Roach J."/>
            <person name="Grant S.R."/>
            <person name="Jones C.D."/>
            <person name="Dangl J.L."/>
        </authorList>
    </citation>
    <scope>NUCLEOTIDE SEQUENCE [LARGE SCALE GENOMIC DNA]</scope>
    <source>
        <strain evidence="4 5">301020</strain>
    </source>
</reference>
<evidence type="ECO:0000256" key="3">
    <source>
        <dbReference type="SAM" id="SignalP"/>
    </source>
</evidence>
<evidence type="ECO:0000313" key="5">
    <source>
        <dbReference type="Proteomes" id="UP000003465"/>
    </source>
</evidence>
<dbReference type="Gene3D" id="3.40.710.10">
    <property type="entry name" value="DD-peptidase/beta-lactamase superfamily"/>
    <property type="match status" value="1"/>
</dbReference>
<dbReference type="GO" id="GO:0006508">
    <property type="term" value="P:proteolysis"/>
    <property type="evidence" value="ECO:0007669"/>
    <property type="project" value="InterPro"/>
</dbReference>
<dbReference type="Gene3D" id="3.50.80.20">
    <property type="entry name" value="D-Ala-D-Ala carboxypeptidase C, peptidase S13"/>
    <property type="match status" value="1"/>
</dbReference>
<keyword evidence="4" id="KW-0645">Protease</keyword>
<evidence type="ECO:0000313" key="4">
    <source>
        <dbReference type="EMBL" id="EGH20927.1"/>
    </source>
</evidence>
<proteinExistence type="inferred from homology"/>
<keyword evidence="4" id="KW-0121">Carboxypeptidase</keyword>
<feature type="signal peptide" evidence="3">
    <location>
        <begin position="1"/>
        <end position="23"/>
    </location>
</feature>
<dbReference type="PANTHER" id="PTHR30023:SF0">
    <property type="entry name" value="PENICILLIN-SENSITIVE CARBOXYPEPTIDASE A"/>
    <property type="match status" value="1"/>
</dbReference>
<dbReference type="InterPro" id="IPR012338">
    <property type="entry name" value="Beta-lactam/transpept-like"/>
</dbReference>
<evidence type="ECO:0000256" key="2">
    <source>
        <dbReference type="ARBA" id="ARBA00022801"/>
    </source>
</evidence>
<gene>
    <name evidence="4" type="ORF">PSYMO_05238</name>
</gene>
<accession>A0A656G5P2</accession>
<dbReference type="PRINTS" id="PR00922">
    <property type="entry name" value="DADACBPTASE3"/>
</dbReference>
<evidence type="ECO:0000256" key="1">
    <source>
        <dbReference type="ARBA" id="ARBA00006096"/>
    </source>
</evidence>
<dbReference type="GO" id="GO:0004185">
    <property type="term" value="F:serine-type carboxypeptidase activity"/>
    <property type="evidence" value="ECO:0007669"/>
    <property type="project" value="InterPro"/>
</dbReference>